<protein>
    <recommendedName>
        <fullName evidence="6">von Willebrand factor A domain-containing protein</fullName>
    </recommendedName>
</protein>
<feature type="compositionally biased region" description="Basic residues" evidence="1">
    <location>
        <begin position="633"/>
        <end position="650"/>
    </location>
</feature>
<dbReference type="SMART" id="SM00327">
    <property type="entry name" value="VWA"/>
    <property type="match status" value="1"/>
</dbReference>
<organism evidence="4 5">
    <name type="scientific">Blepharisma stoltei</name>
    <dbReference type="NCBI Taxonomy" id="1481888"/>
    <lineage>
        <taxon>Eukaryota</taxon>
        <taxon>Sar</taxon>
        <taxon>Alveolata</taxon>
        <taxon>Ciliophora</taxon>
        <taxon>Postciliodesmatophora</taxon>
        <taxon>Heterotrichea</taxon>
        <taxon>Heterotrichida</taxon>
        <taxon>Blepharismidae</taxon>
        <taxon>Blepharisma</taxon>
    </lineage>
</organism>
<evidence type="ECO:0000313" key="5">
    <source>
        <dbReference type="Proteomes" id="UP001162131"/>
    </source>
</evidence>
<dbReference type="PANTHER" id="PTHR45737">
    <property type="entry name" value="VON WILLEBRAND FACTOR A DOMAIN-CONTAINING PROTEIN 5A"/>
    <property type="match status" value="1"/>
</dbReference>
<dbReference type="Pfam" id="PF08487">
    <property type="entry name" value="VIT"/>
    <property type="match status" value="1"/>
</dbReference>
<dbReference type="Gene3D" id="3.40.50.410">
    <property type="entry name" value="von Willebrand factor, type A domain"/>
    <property type="match status" value="1"/>
</dbReference>
<dbReference type="InterPro" id="IPR002035">
    <property type="entry name" value="VWF_A"/>
</dbReference>
<evidence type="ECO:0000259" key="2">
    <source>
        <dbReference type="PROSITE" id="PS50234"/>
    </source>
</evidence>
<keyword evidence="5" id="KW-1185">Reference proteome</keyword>
<feature type="region of interest" description="Disordered" evidence="1">
    <location>
        <begin position="556"/>
        <end position="653"/>
    </location>
</feature>
<proteinExistence type="predicted"/>
<dbReference type="PROSITE" id="PS50234">
    <property type="entry name" value="VWFA"/>
    <property type="match status" value="1"/>
</dbReference>
<feature type="compositionally biased region" description="Basic residues" evidence="1">
    <location>
        <begin position="587"/>
        <end position="596"/>
    </location>
</feature>
<evidence type="ECO:0000256" key="1">
    <source>
        <dbReference type="SAM" id="MobiDB-lite"/>
    </source>
</evidence>
<feature type="domain" description="VWFA" evidence="2">
    <location>
        <begin position="247"/>
        <end position="417"/>
    </location>
</feature>
<comment type="caution">
    <text evidence="4">The sequence shown here is derived from an EMBL/GenBank/DDBJ whole genome shotgun (WGS) entry which is preliminary data.</text>
</comment>
<name>A0AAU9I7I7_9CILI</name>
<feature type="compositionally biased region" description="Polar residues" evidence="1">
    <location>
        <begin position="597"/>
        <end position="622"/>
    </location>
</feature>
<evidence type="ECO:0008006" key="6">
    <source>
        <dbReference type="Google" id="ProtNLM"/>
    </source>
</evidence>
<accession>A0AAU9I7I7</accession>
<dbReference type="EMBL" id="CAJZBQ010000002">
    <property type="protein sequence ID" value="CAG9310411.1"/>
    <property type="molecule type" value="Genomic_DNA"/>
</dbReference>
<sequence>MSSLVGTNNEQLILTKFHSRSVIHYNYAEFYIESSYTNSSKVAIEASYVFPSISGMHLSKLSIYTGKIELQLKIEEYQRPLKSYQDAKNAGESDYTLDKLRETNMICYRVGNVLANSQVAIKAVYVCKTEQTLPENYWKFKIPKDLLPNKLGSIKHSAEAFIIWKDFPVEHGNFILKKGNLITLDEKHNLAAFRNFDPNYDIELIYYYEIPKEPLLIVQKDQRTDRYAFHLSYTPIKELNESGNDGEFVILLDRSGSMSSRIKLATEAVALFIRSLPANCYFNVVSFGSRYESMFKKSKKYDKCSADEAHRLVLKYKSDMHGTKLLDPLEYIFNWPRIPGYPLNIFIVTDGNIWLHKKEIVALIKKHKNEVKISTIGIDTNHASIDEFAKLGNGTSQHVYSENQIKPAILSSLKQALAPMLSNIQLSDYDPFDFVLPKDPFSIFSGEKVEISGVFKKRKLPRNIKLLFENEGLPQSFELEINGDLIPASCSVLLLEAKEYLNRCYRQTSVKKSKEYLVEGQFTSFNTIRYKKKESPVEIKSTDNAEDMQHSAIDLQKTAQNQPAKISQRRARSGKTVPELTVQTRSQVKRAAKKSAPKQTTPKRAVSAITTTQADTPITRSSSKLEDVSLQTKRGRAKQAKVIPPRKKAKVEKDEAKIKNIEIKPIENKEKEAISDPRPQESKEVKCIDVGYEVEKIMHLQNPDGFWECSRDLLDIAINLLDYDNRNYWTAFDENLTTAFIVALLNEKCEDYKCLWELVVMKAKKWLSKNKQRLLSLADF</sequence>
<evidence type="ECO:0000259" key="3">
    <source>
        <dbReference type="PROSITE" id="PS51468"/>
    </source>
</evidence>
<dbReference type="Proteomes" id="UP001162131">
    <property type="component" value="Unassembled WGS sequence"/>
</dbReference>
<dbReference type="PANTHER" id="PTHR45737:SF6">
    <property type="entry name" value="VON WILLEBRAND FACTOR A DOMAIN-CONTAINING PROTEIN 5A"/>
    <property type="match status" value="1"/>
</dbReference>
<dbReference type="PROSITE" id="PS51468">
    <property type="entry name" value="VIT"/>
    <property type="match status" value="1"/>
</dbReference>
<dbReference type="SUPFAM" id="SSF53300">
    <property type="entry name" value="vWA-like"/>
    <property type="match status" value="1"/>
</dbReference>
<dbReference type="InterPro" id="IPR013694">
    <property type="entry name" value="VIT"/>
</dbReference>
<dbReference type="Pfam" id="PF13768">
    <property type="entry name" value="VWA_3"/>
    <property type="match status" value="1"/>
</dbReference>
<evidence type="ECO:0000313" key="4">
    <source>
        <dbReference type="EMBL" id="CAG9310411.1"/>
    </source>
</evidence>
<dbReference type="AlphaFoldDB" id="A0AAU9I7I7"/>
<feature type="domain" description="VIT" evidence="3">
    <location>
        <begin position="1"/>
        <end position="127"/>
    </location>
</feature>
<gene>
    <name evidence="4" type="ORF">BSTOLATCC_MIC1261</name>
</gene>
<dbReference type="InterPro" id="IPR036465">
    <property type="entry name" value="vWFA_dom_sf"/>
</dbReference>
<reference evidence="4" key="1">
    <citation type="submission" date="2021-09" db="EMBL/GenBank/DDBJ databases">
        <authorList>
            <consortium name="AG Swart"/>
            <person name="Singh M."/>
            <person name="Singh A."/>
            <person name="Seah K."/>
            <person name="Emmerich C."/>
        </authorList>
    </citation>
    <scope>NUCLEOTIDE SEQUENCE</scope>
    <source>
        <strain evidence="4">ATCC30299</strain>
    </source>
</reference>